<keyword evidence="2" id="KW-1185">Reference proteome</keyword>
<dbReference type="Pfam" id="PF09719">
    <property type="entry name" value="C_GCAxxG_C_C"/>
    <property type="match status" value="1"/>
</dbReference>
<name>A0A239TEH5_9FIRM</name>
<sequence length="137" mass="15159">MLKDLAAQYYKQGYNCAESITRAGNEYYNLGLEEKAFRMTGAFGGGLQVGDICGALSGSACVISSKYIETKAHECADLRPIMLKLVRAFQTKFSSRLCAQIKAKFYSKEVACLNTVTTAAEVLEEVINEYEKDKQTK</sequence>
<dbReference type="AlphaFoldDB" id="A0A239TEH5"/>
<dbReference type="InterPro" id="IPR010181">
    <property type="entry name" value="CGCAxxGCC_motif"/>
</dbReference>
<organism evidence="1 2">
    <name type="scientific">Megamonas hypermegale</name>
    <dbReference type="NCBI Taxonomy" id="158847"/>
    <lineage>
        <taxon>Bacteria</taxon>
        <taxon>Bacillati</taxon>
        <taxon>Bacillota</taxon>
        <taxon>Negativicutes</taxon>
        <taxon>Selenomonadales</taxon>
        <taxon>Selenomonadaceae</taxon>
        <taxon>Megamonas</taxon>
    </lineage>
</organism>
<proteinExistence type="predicted"/>
<gene>
    <name evidence="1" type="ORF">SAMEA4364220_00520</name>
</gene>
<evidence type="ECO:0000313" key="2">
    <source>
        <dbReference type="Proteomes" id="UP000215383"/>
    </source>
</evidence>
<protein>
    <submittedName>
        <fullName evidence="1">C_GCAxxG_C_C family protein</fullName>
    </submittedName>
</protein>
<dbReference type="NCBIfam" id="TIGR01909">
    <property type="entry name" value="C_GCAxxG_C_C"/>
    <property type="match status" value="1"/>
</dbReference>
<accession>A0A239TEH5</accession>
<dbReference type="OrthoDB" id="1624765at2"/>
<dbReference type="RefSeq" id="WP_027890837.1">
    <property type="nucleotide sequence ID" value="NZ_CASFMS010000011.1"/>
</dbReference>
<evidence type="ECO:0000313" key="1">
    <source>
        <dbReference type="EMBL" id="SNU96071.1"/>
    </source>
</evidence>
<reference evidence="1 2" key="1">
    <citation type="submission" date="2017-06" db="EMBL/GenBank/DDBJ databases">
        <authorList>
            <consortium name="Pathogen Informatics"/>
        </authorList>
    </citation>
    <scope>NUCLEOTIDE SEQUENCE [LARGE SCALE GENOMIC DNA]</scope>
    <source>
        <strain evidence="1 2">NCTC10570</strain>
    </source>
</reference>
<dbReference type="EMBL" id="LT906446">
    <property type="protein sequence ID" value="SNU96071.1"/>
    <property type="molecule type" value="Genomic_DNA"/>
</dbReference>
<dbReference type="Proteomes" id="UP000215383">
    <property type="component" value="Chromosome 1"/>
</dbReference>
<dbReference type="GeneID" id="78506551"/>
<dbReference type="eggNOG" id="COG2221">
    <property type="taxonomic scope" value="Bacteria"/>
</dbReference>